<reference evidence="20" key="1">
    <citation type="submission" date="2025-08" db="UniProtKB">
        <authorList>
            <consortium name="Ensembl"/>
        </authorList>
    </citation>
    <scope>IDENTIFICATION</scope>
</reference>
<keyword evidence="9" id="KW-0832">Ubl conjugation</keyword>
<dbReference type="GO" id="GO:0030514">
    <property type="term" value="P:negative regulation of BMP signaling pathway"/>
    <property type="evidence" value="ECO:0007669"/>
    <property type="project" value="TreeGrafter"/>
</dbReference>
<sequence>MAGDDSCLAEMEREPENGEPAEIKIIKEAYEKAFMFVNKGLNTDELGQKEDAKNYYKQGIGHLLRGISIAAAEPGHTGPAWEAARQMQQKMKETLQNVRTRLEILEKGLATSLRNDLQDVPKLYPEFPPKDACKKSPEQESVSTAPQRAEVDGSASAAGAGPSGAPSALLVPSPSCPAEAPPAYSPQAAEGHYTVSYGTDSGEFSSVGEDFYRNRSQPPPLETLGLDADELILIPNGVQIFFVNPAGEVSAPSYPGYLRIVRFLDNSLDTVLNRPPGFLQVCDWLYPLVPDRSPVLKCTVGAYMFPDTMLQAAGCFVGVVLSSELPEDDRELFEDLLRQMSDLRLQTKDSSEEVNLSQIVPCEPSSEEKSKELPEWSEKVAHNILSGASWVSWGLVKGAEFTGKAIQKGASKLRERIQPEEKPVEVSPAVTRGLYIAKQATGGAAKVSQLLVDGVCTVANCVGKELAPHVKKHGSKLVPESLKRDKDGKSALDGAMVVAASSVQGFSTVWQGLECAAKCIVNNVSAETVQTVRYKYGHNAGEATHNAVDSAINVGLTAYNIDNIGIKAMVKKTAKQTGHTLLEDYQIVERPQRESQGGATSTEGRRDIGKQVEEEQPGAGKRDK</sequence>
<evidence type="ECO:0000259" key="19">
    <source>
        <dbReference type="SMART" id="SM00745"/>
    </source>
</evidence>
<evidence type="ECO:0000256" key="7">
    <source>
        <dbReference type="ARBA" id="ARBA00022553"/>
    </source>
</evidence>
<evidence type="ECO:0000256" key="9">
    <source>
        <dbReference type="ARBA" id="ARBA00022843"/>
    </source>
</evidence>
<keyword evidence="6" id="KW-1017">Isopeptide bond</keyword>
<feature type="compositionally biased region" description="Basic and acidic residues" evidence="18">
    <location>
        <begin position="603"/>
        <end position="613"/>
    </location>
</feature>
<feature type="compositionally biased region" description="Low complexity" evidence="18">
    <location>
        <begin position="153"/>
        <end position="178"/>
    </location>
</feature>
<dbReference type="GO" id="GO:0016042">
    <property type="term" value="P:lipid catabolic process"/>
    <property type="evidence" value="ECO:0007669"/>
    <property type="project" value="UniProtKB-KW"/>
</dbReference>
<feature type="region of interest" description="Disordered" evidence="18">
    <location>
        <begin position="588"/>
        <end position="624"/>
    </location>
</feature>
<keyword evidence="4" id="KW-0813">Transport</keyword>
<keyword evidence="5" id="KW-0963">Cytoplasm</keyword>
<evidence type="ECO:0000256" key="11">
    <source>
        <dbReference type="ARBA" id="ARBA00022990"/>
    </source>
</evidence>
<evidence type="ECO:0000256" key="8">
    <source>
        <dbReference type="ARBA" id="ARBA00022677"/>
    </source>
</evidence>
<keyword evidence="13" id="KW-0443">Lipid metabolism</keyword>
<evidence type="ECO:0000256" key="16">
    <source>
        <dbReference type="ARBA" id="ARBA00064034"/>
    </source>
</evidence>
<dbReference type="Ensembl" id="ENSMSIT00000016596.1">
    <property type="protein sequence ID" value="ENSMSIP00000013085.1"/>
    <property type="gene ID" value="ENSMSIG00000011308.1"/>
</dbReference>
<reference evidence="20" key="2">
    <citation type="submission" date="2025-09" db="UniProtKB">
        <authorList>
            <consortium name="Ensembl"/>
        </authorList>
    </citation>
    <scope>IDENTIFICATION</scope>
</reference>
<dbReference type="SMART" id="SM00745">
    <property type="entry name" value="MIT"/>
    <property type="match status" value="1"/>
</dbReference>
<dbReference type="InterPro" id="IPR045036">
    <property type="entry name" value="Spartin-like"/>
</dbReference>
<evidence type="ECO:0000256" key="14">
    <source>
        <dbReference type="ARBA" id="ARBA00023121"/>
    </source>
</evidence>
<dbReference type="PANTHER" id="PTHR21068:SF43">
    <property type="entry name" value="SPARTIN"/>
    <property type="match status" value="1"/>
</dbReference>
<evidence type="ECO:0000256" key="13">
    <source>
        <dbReference type="ARBA" id="ARBA00023098"/>
    </source>
</evidence>
<dbReference type="GO" id="GO:0005811">
    <property type="term" value="C:lipid droplet"/>
    <property type="evidence" value="ECO:0007669"/>
    <property type="project" value="UniProtKB-SubCell"/>
</dbReference>
<evidence type="ECO:0000313" key="20">
    <source>
        <dbReference type="Ensembl" id="ENSMSIP00000013085.1"/>
    </source>
</evidence>
<dbReference type="GeneTree" id="ENSGT00390000012235"/>
<dbReference type="Proteomes" id="UP000694415">
    <property type="component" value="Unplaced"/>
</dbReference>
<keyword evidence="11" id="KW-0007">Acetylation</keyword>
<dbReference type="GO" id="GO:0051301">
    <property type="term" value="P:cell division"/>
    <property type="evidence" value="ECO:0007669"/>
    <property type="project" value="TreeGrafter"/>
</dbReference>
<comment type="function">
    <text evidence="15">Lipophagy receptor that plays an important role in lipid droplet (LD) turnover in motor neurons. Localizes to LDs and interacts with components of the autophagy machinery, such as MAP1LC3A/C proteins to deliver LDs to autophagosomes for degradation via lipophagy. Lipid transfer protein required for lipid droplet degradation, including by lipophagy. Can bind and transfer all lipid species found in lipid droplets, from phospholipids to triglycerides and sterol esters but the direction of lipid transfer by spartin and its cargos are unknown. May be implicated in endosomal trafficking, or microtubule dynamics, or both. Participates in cytokinesis.</text>
</comment>
<evidence type="ECO:0000256" key="17">
    <source>
        <dbReference type="ARBA" id="ARBA00067916"/>
    </source>
</evidence>
<comment type="subcellular location">
    <subcellularLocation>
        <location evidence="2">Cytoplasm</location>
    </subcellularLocation>
    <subcellularLocation>
        <location evidence="3">Lipid droplet</location>
    </subcellularLocation>
    <subcellularLocation>
        <location evidence="1">Midbody</location>
    </subcellularLocation>
</comment>
<dbReference type="CDD" id="cd02679">
    <property type="entry name" value="MIT_spastin"/>
    <property type="match status" value="1"/>
</dbReference>
<keyword evidence="14" id="KW-0446">Lipid-binding</keyword>
<evidence type="ECO:0000256" key="18">
    <source>
        <dbReference type="SAM" id="MobiDB-lite"/>
    </source>
</evidence>
<accession>A0A8C6GY81</accession>
<dbReference type="InterPro" id="IPR007330">
    <property type="entry name" value="MIT_dom"/>
</dbReference>
<feature type="compositionally biased region" description="Basic and acidic residues" evidence="18">
    <location>
        <begin position="128"/>
        <end position="138"/>
    </location>
</feature>
<evidence type="ECO:0000256" key="3">
    <source>
        <dbReference type="ARBA" id="ARBA00004502"/>
    </source>
</evidence>
<evidence type="ECO:0000256" key="2">
    <source>
        <dbReference type="ARBA" id="ARBA00004496"/>
    </source>
</evidence>
<keyword evidence="8" id="KW-0551">Lipid droplet</keyword>
<keyword evidence="7" id="KW-0597">Phosphoprotein</keyword>
<dbReference type="GO" id="GO:0008289">
    <property type="term" value="F:lipid binding"/>
    <property type="evidence" value="ECO:0007669"/>
    <property type="project" value="UniProtKB-KW"/>
</dbReference>
<dbReference type="GO" id="GO:0006869">
    <property type="term" value="P:lipid transport"/>
    <property type="evidence" value="ECO:0007669"/>
    <property type="project" value="UniProtKB-KW"/>
</dbReference>
<feature type="region of interest" description="Disordered" evidence="18">
    <location>
        <begin position="120"/>
        <end position="185"/>
    </location>
</feature>
<evidence type="ECO:0000313" key="21">
    <source>
        <dbReference type="Proteomes" id="UP000694415"/>
    </source>
</evidence>
<protein>
    <recommendedName>
        <fullName evidence="17">Spartin</fullName>
    </recommendedName>
</protein>
<dbReference type="SUPFAM" id="SSF116846">
    <property type="entry name" value="MIT domain"/>
    <property type="match status" value="1"/>
</dbReference>
<dbReference type="GO" id="GO:0005886">
    <property type="term" value="C:plasma membrane"/>
    <property type="evidence" value="ECO:0007669"/>
    <property type="project" value="TreeGrafter"/>
</dbReference>
<dbReference type="InterPro" id="IPR036181">
    <property type="entry name" value="MIT_dom_sf"/>
</dbReference>
<dbReference type="InterPro" id="IPR009686">
    <property type="entry name" value="Senescence/spartin_C"/>
</dbReference>
<comment type="subunit">
    <text evidence="16">Interacts with ITCH and WWP1. Interacts (via MIT domain) with IST1; leading to the recruitment of SPART to midbodies. Interacts with MAP1LC3A and MAP1LC3C.</text>
</comment>
<evidence type="ECO:0000256" key="1">
    <source>
        <dbReference type="ARBA" id="ARBA00004214"/>
    </source>
</evidence>
<name>A0A8C6GY81_MUSSI</name>
<dbReference type="Pfam" id="PF06911">
    <property type="entry name" value="Senescence"/>
    <property type="match status" value="1"/>
</dbReference>
<dbReference type="GO" id="GO:0030496">
    <property type="term" value="C:midbody"/>
    <property type="evidence" value="ECO:0007669"/>
    <property type="project" value="UniProtKB-SubCell"/>
</dbReference>
<keyword evidence="21" id="KW-1185">Reference proteome</keyword>
<dbReference type="Gene3D" id="1.20.58.80">
    <property type="entry name" value="Phosphotransferase system, lactose/cellobiose-type IIA subunit"/>
    <property type="match status" value="1"/>
</dbReference>
<dbReference type="GO" id="GO:0061724">
    <property type="term" value="P:lipophagy"/>
    <property type="evidence" value="ECO:0007669"/>
    <property type="project" value="UniProtKB-ARBA"/>
</dbReference>
<dbReference type="PANTHER" id="PTHR21068">
    <property type="entry name" value="SPARTIN"/>
    <property type="match status" value="1"/>
</dbReference>
<evidence type="ECO:0000256" key="4">
    <source>
        <dbReference type="ARBA" id="ARBA00022448"/>
    </source>
</evidence>
<evidence type="ECO:0000256" key="5">
    <source>
        <dbReference type="ARBA" id="ARBA00022490"/>
    </source>
</evidence>
<dbReference type="GO" id="GO:0005737">
    <property type="term" value="C:cytoplasm"/>
    <property type="evidence" value="ECO:0007669"/>
    <property type="project" value="UniProtKB-SubCell"/>
</dbReference>
<feature type="domain" description="MIT" evidence="19">
    <location>
        <begin position="26"/>
        <end position="104"/>
    </location>
</feature>
<dbReference type="FunFam" id="1.20.58.80:FF:000009">
    <property type="entry name" value="spartin isoform X1"/>
    <property type="match status" value="1"/>
</dbReference>
<keyword evidence="10" id="KW-0442">Lipid degradation</keyword>
<proteinExistence type="predicted"/>
<evidence type="ECO:0000256" key="12">
    <source>
        <dbReference type="ARBA" id="ARBA00023055"/>
    </source>
</evidence>
<evidence type="ECO:0000256" key="6">
    <source>
        <dbReference type="ARBA" id="ARBA00022499"/>
    </source>
</evidence>
<keyword evidence="12" id="KW-0445">Lipid transport</keyword>
<evidence type="ECO:0000256" key="10">
    <source>
        <dbReference type="ARBA" id="ARBA00022963"/>
    </source>
</evidence>
<organism evidence="20 21">
    <name type="scientific">Mus spicilegus</name>
    <name type="common">Mound-building mouse</name>
    <dbReference type="NCBI Taxonomy" id="10103"/>
    <lineage>
        <taxon>Eukaryota</taxon>
        <taxon>Metazoa</taxon>
        <taxon>Chordata</taxon>
        <taxon>Craniata</taxon>
        <taxon>Vertebrata</taxon>
        <taxon>Euteleostomi</taxon>
        <taxon>Mammalia</taxon>
        <taxon>Eutheria</taxon>
        <taxon>Euarchontoglires</taxon>
        <taxon>Glires</taxon>
        <taxon>Rodentia</taxon>
        <taxon>Myomorpha</taxon>
        <taxon>Muroidea</taxon>
        <taxon>Muridae</taxon>
        <taxon>Murinae</taxon>
        <taxon>Mus</taxon>
        <taxon>Mus</taxon>
    </lineage>
</organism>
<evidence type="ECO:0000256" key="15">
    <source>
        <dbReference type="ARBA" id="ARBA00054810"/>
    </source>
</evidence>
<dbReference type="AlphaFoldDB" id="A0A8C6GY81"/>